<comment type="subunit">
    <text evidence="13">Interacts with EME1.</text>
</comment>
<evidence type="ECO:0000313" key="17">
    <source>
        <dbReference type="RefSeq" id="XP_023947788.2"/>
    </source>
</evidence>
<keyword evidence="16" id="KW-1185">Reference proteome</keyword>
<dbReference type="PANTHER" id="PTHR13451">
    <property type="entry name" value="CLASS II CROSSOVER JUNCTION ENDONUCLEASE MUS81"/>
    <property type="match status" value="1"/>
</dbReference>
<evidence type="ECO:0000256" key="8">
    <source>
        <dbReference type="ARBA" id="ARBA00022801"/>
    </source>
</evidence>
<dbReference type="AlphaFoldDB" id="A0A6J1NSE4"/>
<dbReference type="Gene3D" id="1.10.150.670">
    <property type="entry name" value="Crossover junction endonuclease EME1, DNA-binding domain"/>
    <property type="match status" value="1"/>
</dbReference>
<evidence type="ECO:0000256" key="3">
    <source>
        <dbReference type="ARBA" id="ARBA00010015"/>
    </source>
</evidence>
<keyword evidence="4 13" id="KW-0540">Nuclease</keyword>
<evidence type="ECO:0000256" key="13">
    <source>
        <dbReference type="RuleBase" id="RU369042"/>
    </source>
</evidence>
<keyword evidence="9 13" id="KW-0460">Magnesium</keyword>
<dbReference type="Pfam" id="PF21292">
    <property type="entry name" value="EME1-MUS81_C"/>
    <property type="match status" value="1"/>
</dbReference>
<evidence type="ECO:0000256" key="4">
    <source>
        <dbReference type="ARBA" id="ARBA00022722"/>
    </source>
</evidence>
<dbReference type="PANTHER" id="PTHR13451:SF0">
    <property type="entry name" value="CROSSOVER JUNCTION ENDONUCLEASE MUS81"/>
    <property type="match status" value="1"/>
</dbReference>
<dbReference type="InterPro" id="IPR047417">
    <property type="entry name" value="WHD_MUS81"/>
</dbReference>
<dbReference type="CDD" id="cd20074">
    <property type="entry name" value="XPF_nuclease_Mus81"/>
    <property type="match status" value="1"/>
</dbReference>
<gene>
    <name evidence="17" type="primary">LOC112052795</name>
</gene>
<comment type="function">
    <text evidence="13">Interacts with EME1 to form a DNA structure-specific endonuclease with substrate preference for branched DNA structures with a 5'-end at the branch nick. Typical substrates include 3'-flap structures, D-loops, replication forks and nicked Holliday junctions. May be required in mitosis for the processing of stalled or collapsed replication fork intermediates. May be required in meiosis for the repair of meiosis-specific double strand breaks subsequent to single-end invasion (SEI).</text>
</comment>
<dbReference type="Gene3D" id="1.10.10.10">
    <property type="entry name" value="Winged helix-like DNA-binding domain superfamily/Winged helix DNA-binding domain"/>
    <property type="match status" value="1"/>
</dbReference>
<accession>A0A6J1NSE4</accession>
<dbReference type="CDD" id="cd21036">
    <property type="entry name" value="WH_MUS81"/>
    <property type="match status" value="1"/>
</dbReference>
<dbReference type="SUPFAM" id="SSF47802">
    <property type="entry name" value="DNA polymerase beta, N-terminal domain-like"/>
    <property type="match status" value="1"/>
</dbReference>
<comment type="similarity">
    <text evidence="3 13">Belongs to the XPF family.</text>
</comment>
<evidence type="ECO:0000259" key="15">
    <source>
        <dbReference type="SMART" id="SM00891"/>
    </source>
</evidence>
<evidence type="ECO:0000256" key="14">
    <source>
        <dbReference type="SAM" id="MobiDB-lite"/>
    </source>
</evidence>
<feature type="compositionally biased region" description="Basic and acidic residues" evidence="14">
    <location>
        <begin position="107"/>
        <end position="128"/>
    </location>
</feature>
<evidence type="ECO:0000256" key="1">
    <source>
        <dbReference type="ARBA" id="ARBA00001946"/>
    </source>
</evidence>
<dbReference type="Gene3D" id="1.10.150.110">
    <property type="entry name" value="DNA polymerase beta, N-terminal domain-like"/>
    <property type="match status" value="1"/>
</dbReference>
<dbReference type="GO" id="GO:0048476">
    <property type="term" value="C:Holliday junction resolvase complex"/>
    <property type="evidence" value="ECO:0007669"/>
    <property type="project" value="UniProtKB-UniRule"/>
</dbReference>
<comment type="cofactor">
    <cofactor evidence="1 13">
        <name>Mg(2+)</name>
        <dbReference type="ChEBI" id="CHEBI:18420"/>
    </cofactor>
</comment>
<dbReference type="InterPro" id="IPR011335">
    <property type="entry name" value="Restrct_endonuc-II-like"/>
</dbReference>
<evidence type="ECO:0000256" key="12">
    <source>
        <dbReference type="ARBA" id="ARBA00023242"/>
    </source>
</evidence>
<dbReference type="InterPro" id="IPR042530">
    <property type="entry name" value="EME1/EME2_C"/>
</dbReference>
<dbReference type="InterPro" id="IPR027421">
    <property type="entry name" value="DNA_pol_lamdba_lyase_dom_sf"/>
</dbReference>
<evidence type="ECO:0000256" key="5">
    <source>
        <dbReference type="ARBA" id="ARBA00022723"/>
    </source>
</evidence>
<feature type="region of interest" description="Disordered" evidence="14">
    <location>
        <begin position="95"/>
        <end position="143"/>
    </location>
</feature>
<dbReference type="GO" id="GO:0005634">
    <property type="term" value="C:nucleus"/>
    <property type="evidence" value="ECO:0007669"/>
    <property type="project" value="UniProtKB-SubCell"/>
</dbReference>
<dbReference type="Pfam" id="PF02732">
    <property type="entry name" value="ERCC4"/>
    <property type="match status" value="1"/>
</dbReference>
<name>A0A6J1NSE4_BICAN</name>
<feature type="domain" description="ERCC4" evidence="15">
    <location>
        <begin position="402"/>
        <end position="502"/>
    </location>
</feature>
<dbReference type="GO" id="GO:0008821">
    <property type="term" value="F:crossover junction DNA endonuclease activity"/>
    <property type="evidence" value="ECO:0007669"/>
    <property type="project" value="UniProtKB-UniRule"/>
</dbReference>
<dbReference type="GO" id="GO:0003677">
    <property type="term" value="F:DNA binding"/>
    <property type="evidence" value="ECO:0007669"/>
    <property type="project" value="UniProtKB-UniRule"/>
</dbReference>
<dbReference type="KEGG" id="bany:112052795"/>
<keyword evidence="11 13" id="KW-0234">DNA repair</keyword>
<keyword evidence="6 13" id="KW-0255">Endonuclease</keyword>
<dbReference type="InterPro" id="IPR036388">
    <property type="entry name" value="WH-like_DNA-bd_sf"/>
</dbReference>
<keyword evidence="7 13" id="KW-0227">DNA damage</keyword>
<dbReference type="Pfam" id="PF14716">
    <property type="entry name" value="HHH_8"/>
    <property type="match status" value="1"/>
</dbReference>
<keyword evidence="8 13" id="KW-0378">Hydrolase</keyword>
<keyword evidence="5 13" id="KW-0479">Metal-binding</keyword>
<sequence length="666" mass="75071">MSVEIGKRITFKRTRPNPLFHDWLEELYEEAKQNGSKIECKLKEALDSITKYPLPLESGAECAVLKGFDKRLCLFLDKRLKVYKHNQCVVETCSKTTDTSGDESDVEHDTPGVKNDVKLNETSERNDVKLNSPGESNDVGPCSPCERDDVVLNSTGKESDLEHTVVSHSVKSNVEPTPSSSFVNTNVSKTRQTRNVEKRKYRPPFRSGCYALLMALSDLVNNQSMSKEELKLAAQKYSDSDISLEWKHMTQLVKKGLVCKRINNKKVQFCLTEDGFSLVAEFHHHAQKKTAVDDSKDINSKNAESDTNDLLFDENECSSNKVAVAKNARVMSKGTLHDKNDTESHLINDSNTVSKNVEAINSINPIEDTGTASLVKNTSSDVENHVDYNSLIEMEPNSFDIILLIDKNETSGVTKKNDPTVTLFNKYDSLKCEYRSLKVGDFTWVARSKSNKDQELVLPYVVERKRMDDFGSSIKDGRFHEQKFRLRRCGLNNVIYLVENHGSNKHVGMPVQSLMQALANTSVQDGFKVHVTESLAHSVGFLVVMTSRLIYEYKNKSLKGHNGEPKEDILMRFDYFNKSSVKNKALCVTDTFIKLLLQLKGVSVEKALTITNEYKTPRSLIEKYGSCDQKEGEMLLANLKFGELNRSVGPGVSKSIYQLFTFRNVT</sequence>
<organism evidence="16 17">
    <name type="scientific">Bicyclus anynana</name>
    <name type="common">Squinting bush brown butterfly</name>
    <dbReference type="NCBI Taxonomy" id="110368"/>
    <lineage>
        <taxon>Eukaryota</taxon>
        <taxon>Metazoa</taxon>
        <taxon>Ecdysozoa</taxon>
        <taxon>Arthropoda</taxon>
        <taxon>Hexapoda</taxon>
        <taxon>Insecta</taxon>
        <taxon>Pterygota</taxon>
        <taxon>Neoptera</taxon>
        <taxon>Endopterygota</taxon>
        <taxon>Lepidoptera</taxon>
        <taxon>Glossata</taxon>
        <taxon>Ditrysia</taxon>
        <taxon>Papilionoidea</taxon>
        <taxon>Nymphalidae</taxon>
        <taxon>Satyrinae</taxon>
        <taxon>Satyrini</taxon>
        <taxon>Mycalesina</taxon>
        <taxon>Bicyclus</taxon>
    </lineage>
</organism>
<dbReference type="SUPFAM" id="SSF52980">
    <property type="entry name" value="Restriction endonuclease-like"/>
    <property type="match status" value="1"/>
</dbReference>
<dbReference type="GO" id="GO:0000727">
    <property type="term" value="P:double-strand break repair via break-induced replication"/>
    <property type="evidence" value="ECO:0007669"/>
    <property type="project" value="UniProtKB-UniRule"/>
</dbReference>
<dbReference type="OrthoDB" id="5963188at2759"/>
<dbReference type="InterPro" id="IPR010996">
    <property type="entry name" value="HHH_MUS81"/>
</dbReference>
<evidence type="ECO:0000256" key="6">
    <source>
        <dbReference type="ARBA" id="ARBA00022759"/>
    </source>
</evidence>
<dbReference type="InterPro" id="IPR006166">
    <property type="entry name" value="ERCC4_domain"/>
</dbReference>
<dbReference type="Gene3D" id="3.40.50.10130">
    <property type="match status" value="1"/>
</dbReference>
<proteinExistence type="inferred from homology"/>
<dbReference type="GO" id="GO:0006308">
    <property type="term" value="P:DNA catabolic process"/>
    <property type="evidence" value="ECO:0007669"/>
    <property type="project" value="UniProtKB-UniRule"/>
</dbReference>
<evidence type="ECO:0000256" key="11">
    <source>
        <dbReference type="ARBA" id="ARBA00023204"/>
    </source>
</evidence>
<keyword evidence="12 13" id="KW-0539">Nucleus</keyword>
<evidence type="ECO:0000313" key="16">
    <source>
        <dbReference type="Proteomes" id="UP001652582"/>
    </source>
</evidence>
<reference evidence="17" key="1">
    <citation type="submission" date="2025-08" db="UniProtKB">
        <authorList>
            <consortium name="RefSeq"/>
        </authorList>
    </citation>
    <scope>IDENTIFICATION</scope>
</reference>
<dbReference type="InterPro" id="IPR033309">
    <property type="entry name" value="Mus81"/>
</dbReference>
<comment type="subcellular location">
    <subcellularLocation>
        <location evidence="2 13">Nucleus</location>
    </subcellularLocation>
</comment>
<dbReference type="GeneID" id="112052795"/>
<dbReference type="InterPro" id="IPR047416">
    <property type="entry name" value="XPF_nuclease_Mus81"/>
</dbReference>
<dbReference type="GO" id="GO:0048257">
    <property type="term" value="F:3'-flap endonuclease activity"/>
    <property type="evidence" value="ECO:0007669"/>
    <property type="project" value="TreeGrafter"/>
</dbReference>
<dbReference type="EC" id="3.1.22.-" evidence="13"/>
<evidence type="ECO:0000256" key="2">
    <source>
        <dbReference type="ARBA" id="ARBA00004123"/>
    </source>
</evidence>
<dbReference type="RefSeq" id="XP_023947788.2">
    <property type="nucleotide sequence ID" value="XM_024092020.2"/>
</dbReference>
<dbReference type="SMART" id="SM00891">
    <property type="entry name" value="ERCC4"/>
    <property type="match status" value="1"/>
</dbReference>
<dbReference type="GO" id="GO:0000712">
    <property type="term" value="P:resolution of meiotic recombination intermediates"/>
    <property type="evidence" value="ECO:0007669"/>
    <property type="project" value="TreeGrafter"/>
</dbReference>
<keyword evidence="10 13" id="KW-0233">DNA recombination</keyword>
<protein>
    <recommendedName>
        <fullName evidence="13">Crossover junction endonuclease MUS81</fullName>
        <ecNumber evidence="13">3.1.22.-</ecNumber>
    </recommendedName>
</protein>
<dbReference type="Proteomes" id="UP001652582">
    <property type="component" value="Chromosome 13"/>
</dbReference>
<evidence type="ECO:0000256" key="9">
    <source>
        <dbReference type="ARBA" id="ARBA00022842"/>
    </source>
</evidence>
<dbReference type="GO" id="GO:0046872">
    <property type="term" value="F:metal ion binding"/>
    <property type="evidence" value="ECO:0007669"/>
    <property type="project" value="UniProtKB-UniRule"/>
</dbReference>
<evidence type="ECO:0000256" key="7">
    <source>
        <dbReference type="ARBA" id="ARBA00022763"/>
    </source>
</evidence>
<evidence type="ECO:0000256" key="10">
    <source>
        <dbReference type="ARBA" id="ARBA00023172"/>
    </source>
</evidence>
<dbReference type="GO" id="GO:0031573">
    <property type="term" value="P:mitotic intra-S DNA damage checkpoint signaling"/>
    <property type="evidence" value="ECO:0007669"/>
    <property type="project" value="TreeGrafter"/>
</dbReference>